<comment type="caution">
    <text evidence="3">The sequence shown here is derived from an EMBL/GenBank/DDBJ whole genome shotgun (WGS) entry which is preliminary data.</text>
</comment>
<evidence type="ECO:0000313" key="3">
    <source>
        <dbReference type="EMBL" id="SON77625.1"/>
    </source>
</evidence>
<name>A0AB38DVG6_XANCH</name>
<accession>A0AB38DVG6</accession>
<dbReference type="Proteomes" id="UP000234181">
    <property type="component" value="Unassembled WGS sequence"/>
</dbReference>
<gene>
    <name evidence="2" type="ORF">XAP6984_1090013</name>
    <name evidence="3" type="ORF">XAP7430_1060014</name>
</gene>
<dbReference type="EMBL" id="OCYS01000009">
    <property type="protein sequence ID" value="SON77625.1"/>
    <property type="molecule type" value="Genomic_DNA"/>
</dbReference>
<proteinExistence type="predicted"/>
<organism evidence="3 4">
    <name type="scientific">Xanthomonas campestris pv. phaseoli</name>
    <dbReference type="NCBI Taxonomy" id="317013"/>
    <lineage>
        <taxon>Bacteria</taxon>
        <taxon>Pseudomonadati</taxon>
        <taxon>Pseudomonadota</taxon>
        <taxon>Gammaproteobacteria</taxon>
        <taxon>Lysobacterales</taxon>
        <taxon>Lysobacteraceae</taxon>
        <taxon>Xanthomonas</taxon>
    </lineage>
</organism>
<evidence type="ECO:0000313" key="2">
    <source>
        <dbReference type="EMBL" id="SON75913.1"/>
    </source>
</evidence>
<keyword evidence="5" id="KW-1185">Reference proteome</keyword>
<dbReference type="EMBL" id="OCYT01000012">
    <property type="protein sequence ID" value="SON75913.1"/>
    <property type="molecule type" value="Genomic_DNA"/>
</dbReference>
<protein>
    <submittedName>
        <fullName evidence="3">Uncharacterized protein</fullName>
    </submittedName>
</protein>
<feature type="compositionally biased region" description="Low complexity" evidence="1">
    <location>
        <begin position="1"/>
        <end position="22"/>
    </location>
</feature>
<sequence>MPRTNPAHSATTATASQPTAHTVADHGDEREDVFFRRLSESRGAEATNGLHWSDLPMQFGLALKCAHIDHCLLGLQGVLEMLHAGEAAREAGQPGLGGELTDRLLYASRALAESGKESLYALQARLAATPK</sequence>
<evidence type="ECO:0000256" key="1">
    <source>
        <dbReference type="SAM" id="MobiDB-lite"/>
    </source>
</evidence>
<dbReference type="Proteomes" id="UP000234166">
    <property type="component" value="Unassembled WGS sequence"/>
</dbReference>
<evidence type="ECO:0000313" key="5">
    <source>
        <dbReference type="Proteomes" id="UP000234181"/>
    </source>
</evidence>
<evidence type="ECO:0000313" key="4">
    <source>
        <dbReference type="Proteomes" id="UP000234166"/>
    </source>
</evidence>
<feature type="region of interest" description="Disordered" evidence="1">
    <location>
        <begin position="1"/>
        <end position="28"/>
    </location>
</feature>
<reference evidence="4 5" key="1">
    <citation type="submission" date="2017-10" db="EMBL/GenBank/DDBJ databases">
        <authorList>
            <person name="Regsiter A."/>
            <person name="William W."/>
        </authorList>
    </citation>
    <scope>NUCLEOTIDE SEQUENCE [LARGE SCALE GENOMIC DNA]</scope>
    <source>
        <strain evidence="2 5">CFBP6984</strain>
        <strain evidence="3 4">CFBP7430</strain>
    </source>
</reference>
<dbReference type="AlphaFoldDB" id="A0AB38DVG6"/>